<dbReference type="Proteomes" id="UP000095286">
    <property type="component" value="Unplaced"/>
</dbReference>
<reference evidence="2" key="1">
    <citation type="submission" date="2016-11" db="UniProtKB">
        <authorList>
            <consortium name="WormBaseParasite"/>
        </authorList>
    </citation>
    <scope>IDENTIFICATION</scope>
    <source>
        <strain evidence="2">KR3021</strain>
    </source>
</reference>
<name>A0AC35U243_9BILA</name>
<sequence>MGNRSVVGDVPENDDIRAVVNEAIGRQFWTASMFLLMEQELGEFQMPELLVTLEAPITTPTRTPIGGAVMSTRPYPHPATLPYAPTMNESSPEPPVKEQLREEIWVIVQIEFILFAVDLCLKFLISQTMKLAKRSSLIC</sequence>
<protein>
    <submittedName>
        <fullName evidence="2">Gag-pol polyprotein</fullName>
    </submittedName>
</protein>
<accession>A0AC35U243</accession>
<organism evidence="1 2">
    <name type="scientific">Rhabditophanes sp. KR3021</name>
    <dbReference type="NCBI Taxonomy" id="114890"/>
    <lineage>
        <taxon>Eukaryota</taxon>
        <taxon>Metazoa</taxon>
        <taxon>Ecdysozoa</taxon>
        <taxon>Nematoda</taxon>
        <taxon>Chromadorea</taxon>
        <taxon>Rhabditida</taxon>
        <taxon>Tylenchina</taxon>
        <taxon>Panagrolaimomorpha</taxon>
        <taxon>Strongyloidoidea</taxon>
        <taxon>Alloionematidae</taxon>
        <taxon>Rhabditophanes</taxon>
    </lineage>
</organism>
<dbReference type="WBParaSite" id="RSKR_0000641800.1">
    <property type="protein sequence ID" value="RSKR_0000641800.1"/>
    <property type="gene ID" value="RSKR_0000641800"/>
</dbReference>
<proteinExistence type="predicted"/>
<evidence type="ECO:0000313" key="1">
    <source>
        <dbReference type="Proteomes" id="UP000095286"/>
    </source>
</evidence>
<evidence type="ECO:0000313" key="2">
    <source>
        <dbReference type="WBParaSite" id="RSKR_0000641800.1"/>
    </source>
</evidence>